<evidence type="ECO:0000313" key="6">
    <source>
        <dbReference type="Proteomes" id="UP001153642"/>
    </source>
</evidence>
<dbReference type="RefSeq" id="WP_277898963.1">
    <property type="nucleotide sequence ID" value="NZ_JAPMUA010000002.1"/>
</dbReference>
<dbReference type="PANTHER" id="PTHR39181:SF1">
    <property type="entry name" value="TYROSINE-PROTEIN PHOSPHATASE YWQE"/>
    <property type="match status" value="1"/>
</dbReference>
<proteinExistence type="inferred from homology"/>
<evidence type="ECO:0000256" key="3">
    <source>
        <dbReference type="ARBA" id="ARBA00022801"/>
    </source>
</evidence>
<dbReference type="InterPro" id="IPR016195">
    <property type="entry name" value="Pol/histidinol_Pase-like"/>
</dbReference>
<reference evidence="5" key="1">
    <citation type="submission" date="2022-11" db="EMBL/GenBank/DDBJ databases">
        <title>High-quality draft genome sequence of Galbibacter sp. strain CMA-7.</title>
        <authorList>
            <person name="Wei L."/>
            <person name="Dong C."/>
            <person name="Shao Z."/>
        </authorList>
    </citation>
    <scope>NUCLEOTIDE SEQUENCE</scope>
    <source>
        <strain evidence="5">CMA-7</strain>
    </source>
</reference>
<sequence length="247" mass="28628">MLLFPKKRRLADRFKDFVDIHCHIIPGIDDGAKNLYESFYLINRAMNMGITGFIATPHVLSDLYPNTPQTIANGYDEIKKYLEEKKITPSVFNVAAEYMVDSEFEKLLEDKNLLFLKDRYVLIELPFLQVPMNMERIIEQLTANNYIPVLAHPERYRYFHHQQFLLKNLKEMGCLLQLNALSLGNYYGKSIHKMAVDLVNSGYISFIGTDIHNQQHISKLEEVVLTKAIDHEISKIIENTKNTFGTV</sequence>
<dbReference type="PANTHER" id="PTHR39181">
    <property type="entry name" value="TYROSINE-PROTEIN PHOSPHATASE YWQE"/>
    <property type="match status" value="1"/>
</dbReference>
<comment type="similarity">
    <text evidence="1">Belongs to the metallo-dependent hydrolases superfamily. CpsB/CapC family.</text>
</comment>
<gene>
    <name evidence="5" type="ORF">OSR52_07855</name>
</gene>
<evidence type="ECO:0000256" key="1">
    <source>
        <dbReference type="ARBA" id="ARBA00005750"/>
    </source>
</evidence>
<dbReference type="InterPro" id="IPR016667">
    <property type="entry name" value="Caps_polysacc_synth_CpsB/CapC"/>
</dbReference>
<comment type="caution">
    <text evidence="5">The sequence shown here is derived from an EMBL/GenBank/DDBJ whole genome shotgun (WGS) entry which is preliminary data.</text>
</comment>
<dbReference type="Gene3D" id="3.20.20.140">
    <property type="entry name" value="Metal-dependent hydrolases"/>
    <property type="match status" value="1"/>
</dbReference>
<dbReference type="Proteomes" id="UP001153642">
    <property type="component" value="Unassembled WGS sequence"/>
</dbReference>
<evidence type="ECO:0000256" key="4">
    <source>
        <dbReference type="ARBA" id="ARBA00051722"/>
    </source>
</evidence>
<keyword evidence="3" id="KW-0378">Hydrolase</keyword>
<dbReference type="Pfam" id="PF19567">
    <property type="entry name" value="CpsB_CapC"/>
    <property type="match status" value="1"/>
</dbReference>
<organism evidence="5 6">
    <name type="scientific">Galbibacter pacificus</name>
    <dbReference type="NCBI Taxonomy" id="2996052"/>
    <lineage>
        <taxon>Bacteria</taxon>
        <taxon>Pseudomonadati</taxon>
        <taxon>Bacteroidota</taxon>
        <taxon>Flavobacteriia</taxon>
        <taxon>Flavobacteriales</taxon>
        <taxon>Flavobacteriaceae</taxon>
        <taxon>Galbibacter</taxon>
    </lineage>
</organism>
<dbReference type="SUPFAM" id="SSF89550">
    <property type="entry name" value="PHP domain-like"/>
    <property type="match status" value="1"/>
</dbReference>
<evidence type="ECO:0000256" key="2">
    <source>
        <dbReference type="ARBA" id="ARBA00013064"/>
    </source>
</evidence>
<name>A0ABT6FR89_9FLAO</name>
<dbReference type="EC" id="3.1.3.48" evidence="2"/>
<protein>
    <recommendedName>
        <fullName evidence="2">protein-tyrosine-phosphatase</fullName>
        <ecNumber evidence="2">3.1.3.48</ecNumber>
    </recommendedName>
</protein>
<dbReference type="PIRSF" id="PIRSF016557">
    <property type="entry name" value="Caps_synth_CpsB"/>
    <property type="match status" value="1"/>
</dbReference>
<evidence type="ECO:0000313" key="5">
    <source>
        <dbReference type="EMBL" id="MDG3585781.1"/>
    </source>
</evidence>
<dbReference type="EMBL" id="JAPMUA010000002">
    <property type="protein sequence ID" value="MDG3585781.1"/>
    <property type="molecule type" value="Genomic_DNA"/>
</dbReference>
<accession>A0ABT6FR89</accession>
<keyword evidence="6" id="KW-1185">Reference proteome</keyword>
<comment type="catalytic activity">
    <reaction evidence="4">
        <text>O-phospho-L-tyrosyl-[protein] + H2O = L-tyrosyl-[protein] + phosphate</text>
        <dbReference type="Rhea" id="RHEA:10684"/>
        <dbReference type="Rhea" id="RHEA-COMP:10136"/>
        <dbReference type="Rhea" id="RHEA-COMP:20101"/>
        <dbReference type="ChEBI" id="CHEBI:15377"/>
        <dbReference type="ChEBI" id="CHEBI:43474"/>
        <dbReference type="ChEBI" id="CHEBI:46858"/>
        <dbReference type="ChEBI" id="CHEBI:61978"/>
        <dbReference type="EC" id="3.1.3.48"/>
    </reaction>
</comment>